<organism evidence="2 3">
    <name type="scientific">Carya illinoinensis</name>
    <name type="common">Pecan</name>
    <dbReference type="NCBI Taxonomy" id="32201"/>
    <lineage>
        <taxon>Eukaryota</taxon>
        <taxon>Viridiplantae</taxon>
        <taxon>Streptophyta</taxon>
        <taxon>Embryophyta</taxon>
        <taxon>Tracheophyta</taxon>
        <taxon>Spermatophyta</taxon>
        <taxon>Magnoliopsida</taxon>
        <taxon>eudicotyledons</taxon>
        <taxon>Gunneridae</taxon>
        <taxon>Pentapetalae</taxon>
        <taxon>rosids</taxon>
        <taxon>fabids</taxon>
        <taxon>Fagales</taxon>
        <taxon>Juglandaceae</taxon>
        <taxon>Carya</taxon>
    </lineage>
</organism>
<feature type="compositionally biased region" description="Polar residues" evidence="1">
    <location>
        <begin position="52"/>
        <end position="67"/>
    </location>
</feature>
<proteinExistence type="predicted"/>
<reference evidence="2" key="1">
    <citation type="submission" date="2021-01" db="EMBL/GenBank/DDBJ databases">
        <authorList>
            <person name="Lovell J.T."/>
            <person name="Bentley N."/>
            <person name="Bhattarai G."/>
            <person name="Jenkins J.W."/>
            <person name="Sreedasyam A."/>
            <person name="Alarcon Y."/>
            <person name="Bock C."/>
            <person name="Boston L."/>
            <person name="Carlson J."/>
            <person name="Cervantes K."/>
            <person name="Clermont K."/>
            <person name="Krom N."/>
            <person name="Kubenka K."/>
            <person name="Mamidi S."/>
            <person name="Mattison C."/>
            <person name="Monteros M."/>
            <person name="Pisani C."/>
            <person name="Plott C."/>
            <person name="Rajasekar S."/>
            <person name="Rhein H.S."/>
            <person name="Rohla C."/>
            <person name="Song M."/>
            <person name="Hilaire R.S."/>
            <person name="Shu S."/>
            <person name="Wells L."/>
            <person name="Wang X."/>
            <person name="Webber J."/>
            <person name="Heerema R.J."/>
            <person name="Klein P."/>
            <person name="Conner P."/>
            <person name="Grauke L."/>
            <person name="Grimwood J."/>
            <person name="Schmutz J."/>
            <person name="Randall J.J."/>
        </authorList>
    </citation>
    <scope>NUCLEOTIDE SEQUENCE</scope>
    <source>
        <tissue evidence="2">Leaf</tissue>
    </source>
</reference>
<feature type="region of interest" description="Disordered" evidence="1">
    <location>
        <begin position="25"/>
        <end position="67"/>
    </location>
</feature>
<evidence type="ECO:0000256" key="1">
    <source>
        <dbReference type="SAM" id="MobiDB-lite"/>
    </source>
</evidence>
<protein>
    <submittedName>
        <fullName evidence="2">Uncharacterized protein</fullName>
    </submittedName>
</protein>
<dbReference type="Proteomes" id="UP000811246">
    <property type="component" value="Chromosome 8"/>
</dbReference>
<sequence length="67" mass="7162">MSAWPVFFTSLDPVTGNATRSFATGGSELTVRAPSHPPSRFRALSTWPPRTGTEQAERQSSATSPLA</sequence>
<name>A0A922JA40_CARIL</name>
<gene>
    <name evidence="2" type="ORF">I3842_08G117000</name>
</gene>
<comment type="caution">
    <text evidence="2">The sequence shown here is derived from an EMBL/GenBank/DDBJ whole genome shotgun (WGS) entry which is preliminary data.</text>
</comment>
<evidence type="ECO:0000313" key="2">
    <source>
        <dbReference type="EMBL" id="KAG6700536.1"/>
    </source>
</evidence>
<evidence type="ECO:0000313" key="3">
    <source>
        <dbReference type="Proteomes" id="UP000811246"/>
    </source>
</evidence>
<accession>A0A922JA40</accession>
<dbReference type="AlphaFoldDB" id="A0A922JA40"/>
<dbReference type="EMBL" id="CM031832">
    <property type="protein sequence ID" value="KAG6700536.1"/>
    <property type="molecule type" value="Genomic_DNA"/>
</dbReference>